<dbReference type="EMBL" id="ML986484">
    <property type="protein sequence ID" value="KAF2280586.1"/>
    <property type="molecule type" value="Genomic_DNA"/>
</dbReference>
<dbReference type="PANTHER" id="PTHR37799">
    <property type="entry name" value="37S RIBOSOMAL PROTEIN S25, MITOCHONDRIAL"/>
    <property type="match status" value="1"/>
</dbReference>
<comment type="similarity">
    <text evidence="2">Belongs to the mitochondrion-specific ribosomal protein mS23 family.</text>
</comment>
<sequence length="240" mass="27863">MGRYDFRALRVRQTARALVETRRDPALPPWYKIVGDIPPSEILSRPVQRTPRVRGKAKKPSRMFQPLPIAYPEDKLRSDFFNDHPWELARPRLVVEDSGNDAKGYNWATIVQPGKQLDGESVVQRQMWLMKHKAYPKALAYDTARREFYKHRHLEDVRRRIAKEEALHVGAYFGKGPLEIGMELEDKSFENWKQWAAQQIEDEQQMRAQLFSGPVNPEESAPPEVEGSFEELPETVSAPR</sequence>
<evidence type="ECO:0000256" key="6">
    <source>
        <dbReference type="PIRNR" id="PIRNR029764"/>
    </source>
</evidence>
<gene>
    <name evidence="8" type="ORF">EI97DRAFT_428676</name>
</gene>
<evidence type="ECO:0000313" key="9">
    <source>
        <dbReference type="Proteomes" id="UP000800097"/>
    </source>
</evidence>
<evidence type="ECO:0000256" key="7">
    <source>
        <dbReference type="SAM" id="MobiDB-lite"/>
    </source>
</evidence>
<keyword evidence="4 6" id="KW-0496">Mitochondrion</keyword>
<keyword evidence="9" id="KW-1185">Reference proteome</keyword>
<dbReference type="RefSeq" id="XP_033658124.1">
    <property type="nucleotide sequence ID" value="XM_033797266.1"/>
</dbReference>
<dbReference type="GO" id="GO:0005763">
    <property type="term" value="C:mitochondrial small ribosomal subunit"/>
    <property type="evidence" value="ECO:0007669"/>
    <property type="project" value="UniProtKB-UniRule"/>
</dbReference>
<dbReference type="Pfam" id="PF13741">
    <property type="entry name" value="MRP-S25"/>
    <property type="match status" value="1"/>
</dbReference>
<feature type="region of interest" description="Disordered" evidence="7">
    <location>
        <begin position="206"/>
        <end position="240"/>
    </location>
</feature>
<dbReference type="Proteomes" id="UP000800097">
    <property type="component" value="Unassembled WGS sequence"/>
</dbReference>
<evidence type="ECO:0000256" key="1">
    <source>
        <dbReference type="ARBA" id="ARBA00004173"/>
    </source>
</evidence>
<proteinExistence type="inferred from homology"/>
<evidence type="ECO:0000313" key="8">
    <source>
        <dbReference type="EMBL" id="KAF2280586.1"/>
    </source>
</evidence>
<dbReference type="PANTHER" id="PTHR37799:SF1">
    <property type="entry name" value="SMALL RIBOSOMAL SUBUNIT PROTEIN MS23"/>
    <property type="match status" value="1"/>
</dbReference>
<dbReference type="OrthoDB" id="5542239at2759"/>
<name>A0A6A6JXW8_WESOR</name>
<dbReference type="GeneID" id="54550441"/>
<evidence type="ECO:0000256" key="2">
    <source>
        <dbReference type="ARBA" id="ARBA00009864"/>
    </source>
</evidence>
<keyword evidence="3 6" id="KW-0689">Ribosomal protein</keyword>
<protein>
    <recommendedName>
        <fullName evidence="6">37S ribosomal protein S25, mitochondrial</fullName>
    </recommendedName>
</protein>
<dbReference type="AlphaFoldDB" id="A0A6A6JXW8"/>
<reference evidence="8" key="1">
    <citation type="journal article" date="2020" name="Stud. Mycol.">
        <title>101 Dothideomycetes genomes: a test case for predicting lifestyles and emergence of pathogens.</title>
        <authorList>
            <person name="Haridas S."/>
            <person name="Albert R."/>
            <person name="Binder M."/>
            <person name="Bloem J."/>
            <person name="Labutti K."/>
            <person name="Salamov A."/>
            <person name="Andreopoulos B."/>
            <person name="Baker S."/>
            <person name="Barry K."/>
            <person name="Bills G."/>
            <person name="Bluhm B."/>
            <person name="Cannon C."/>
            <person name="Castanera R."/>
            <person name="Culley D."/>
            <person name="Daum C."/>
            <person name="Ezra D."/>
            <person name="Gonzalez J."/>
            <person name="Henrissat B."/>
            <person name="Kuo A."/>
            <person name="Liang C."/>
            <person name="Lipzen A."/>
            <person name="Lutzoni F."/>
            <person name="Magnuson J."/>
            <person name="Mondo S."/>
            <person name="Nolan M."/>
            <person name="Ohm R."/>
            <person name="Pangilinan J."/>
            <person name="Park H.-J."/>
            <person name="Ramirez L."/>
            <person name="Alfaro M."/>
            <person name="Sun H."/>
            <person name="Tritt A."/>
            <person name="Yoshinaga Y."/>
            <person name="Zwiers L.-H."/>
            <person name="Turgeon B."/>
            <person name="Goodwin S."/>
            <person name="Spatafora J."/>
            <person name="Crous P."/>
            <person name="Grigoriev I."/>
        </authorList>
    </citation>
    <scope>NUCLEOTIDE SEQUENCE</scope>
    <source>
        <strain evidence="8">CBS 379.55</strain>
    </source>
</reference>
<organism evidence="8 9">
    <name type="scientific">Westerdykella ornata</name>
    <dbReference type="NCBI Taxonomy" id="318751"/>
    <lineage>
        <taxon>Eukaryota</taxon>
        <taxon>Fungi</taxon>
        <taxon>Dikarya</taxon>
        <taxon>Ascomycota</taxon>
        <taxon>Pezizomycotina</taxon>
        <taxon>Dothideomycetes</taxon>
        <taxon>Pleosporomycetidae</taxon>
        <taxon>Pleosporales</taxon>
        <taxon>Sporormiaceae</taxon>
        <taxon>Westerdykella</taxon>
    </lineage>
</organism>
<comment type="subcellular location">
    <subcellularLocation>
        <location evidence="1 6">Mitochondrion</location>
    </subcellularLocation>
</comment>
<dbReference type="InterPro" id="IPR016939">
    <property type="entry name" value="Ribosomal_mS23_fun"/>
</dbReference>
<comment type="subunit">
    <text evidence="6">Component of the mitochondrial small ribosomal subunit.</text>
</comment>
<evidence type="ECO:0000256" key="3">
    <source>
        <dbReference type="ARBA" id="ARBA00022980"/>
    </source>
</evidence>
<keyword evidence="5 6" id="KW-0687">Ribonucleoprotein</keyword>
<evidence type="ECO:0000256" key="4">
    <source>
        <dbReference type="ARBA" id="ARBA00023128"/>
    </source>
</evidence>
<evidence type="ECO:0000256" key="5">
    <source>
        <dbReference type="ARBA" id="ARBA00023274"/>
    </source>
</evidence>
<accession>A0A6A6JXW8</accession>
<dbReference type="PIRSF" id="PIRSF029764">
    <property type="entry name" value="RSM25"/>
    <property type="match status" value="1"/>
</dbReference>
<dbReference type="GO" id="GO:0003735">
    <property type="term" value="F:structural constituent of ribosome"/>
    <property type="evidence" value="ECO:0007669"/>
    <property type="project" value="UniProtKB-UniRule"/>
</dbReference>